<dbReference type="GO" id="GO:0009267">
    <property type="term" value="P:cellular response to starvation"/>
    <property type="evidence" value="ECO:0007669"/>
    <property type="project" value="TreeGrafter"/>
</dbReference>
<proteinExistence type="inferred from homology"/>
<dbReference type="PANTHER" id="PTHR11259">
    <property type="entry name" value="RAS-RELATED GTP BINDING RAG/GTR YEAST"/>
    <property type="match status" value="1"/>
</dbReference>
<dbReference type="FunFam" id="3.30.450.190:FF:000001">
    <property type="entry name" value="Ras-related GTP-binding protein C"/>
    <property type="match status" value="1"/>
</dbReference>
<evidence type="ECO:0000256" key="2">
    <source>
        <dbReference type="ARBA" id="ARBA00007756"/>
    </source>
</evidence>
<dbReference type="PANTHER" id="PTHR11259:SF2">
    <property type="entry name" value="GH16429P"/>
    <property type="match status" value="1"/>
</dbReference>
<dbReference type="Gene3D" id="3.40.50.300">
    <property type="entry name" value="P-loop containing nucleotide triphosphate hydrolases"/>
    <property type="match status" value="1"/>
</dbReference>
<protein>
    <recommendedName>
        <fullName evidence="9">Ras-related GTP-binding protein</fullName>
    </recommendedName>
</protein>
<dbReference type="SUPFAM" id="SSF52540">
    <property type="entry name" value="P-loop containing nucleoside triphosphate hydrolases"/>
    <property type="match status" value="1"/>
</dbReference>
<dbReference type="GO" id="GO:0003924">
    <property type="term" value="F:GTPase activity"/>
    <property type="evidence" value="ECO:0007669"/>
    <property type="project" value="TreeGrafter"/>
</dbReference>
<evidence type="ECO:0000256" key="1">
    <source>
        <dbReference type="ARBA" id="ARBA00004308"/>
    </source>
</evidence>
<evidence type="ECO:0000256" key="5">
    <source>
        <dbReference type="ARBA" id="ARBA00023134"/>
    </source>
</evidence>
<accession>A0A6B2L859</accession>
<dbReference type="GO" id="GO:0005525">
    <property type="term" value="F:GTP binding"/>
    <property type="evidence" value="ECO:0007669"/>
    <property type="project" value="UniProtKB-KW"/>
</dbReference>
<comment type="similarity">
    <text evidence="2">Belongs to the GTR/RAG GTP-binding protein family.</text>
</comment>
<name>A0A6B2L859_9EUKA</name>
<organism evidence="8">
    <name type="scientific">Arcella intermedia</name>
    <dbReference type="NCBI Taxonomy" id="1963864"/>
    <lineage>
        <taxon>Eukaryota</taxon>
        <taxon>Amoebozoa</taxon>
        <taxon>Tubulinea</taxon>
        <taxon>Elardia</taxon>
        <taxon>Arcellinida</taxon>
        <taxon>Sphaerothecina</taxon>
        <taxon>Arcellidae</taxon>
        <taxon>Arcella</taxon>
    </lineage>
</organism>
<evidence type="ECO:0008006" key="9">
    <source>
        <dbReference type="Google" id="ProtNLM"/>
    </source>
</evidence>
<dbReference type="EMBL" id="GIBP01004162">
    <property type="protein sequence ID" value="NDV33131.1"/>
    <property type="molecule type" value="Transcribed_RNA"/>
</dbReference>
<dbReference type="GO" id="GO:1990131">
    <property type="term" value="C:Gtr1-Gtr2 GTPase complex"/>
    <property type="evidence" value="ECO:0007669"/>
    <property type="project" value="TreeGrafter"/>
</dbReference>
<dbReference type="InterPro" id="IPR006762">
    <property type="entry name" value="Gtr1_RagA"/>
</dbReference>
<evidence type="ECO:0000256" key="6">
    <source>
        <dbReference type="ARBA" id="ARBA00023136"/>
    </source>
</evidence>
<dbReference type="InterPro" id="IPR027417">
    <property type="entry name" value="P-loop_NTPase"/>
</dbReference>
<keyword evidence="4" id="KW-0378">Hydrolase</keyword>
<keyword evidence="6" id="KW-0472">Membrane</keyword>
<dbReference type="GO" id="GO:0005634">
    <property type="term" value="C:nucleus"/>
    <property type="evidence" value="ECO:0007669"/>
    <property type="project" value="TreeGrafter"/>
</dbReference>
<reference evidence="8" key="1">
    <citation type="journal article" date="2020" name="J. Eukaryot. Microbiol.">
        <title>De novo Sequencing, Assembly and Annotation of the Transcriptome for the Free-Living Testate Amoeba Arcella intermedia.</title>
        <authorList>
            <person name="Ribeiro G.M."/>
            <person name="Porfirio-Sousa A.L."/>
            <person name="Maurer-Alcala X.X."/>
            <person name="Katz L.A."/>
            <person name="Lahr D.J.G."/>
        </authorList>
    </citation>
    <scope>NUCLEOTIDE SEQUENCE</scope>
</reference>
<comment type="subcellular location">
    <subcellularLocation>
        <location evidence="1">Endomembrane system</location>
    </subcellularLocation>
</comment>
<dbReference type="GO" id="GO:0005764">
    <property type="term" value="C:lysosome"/>
    <property type="evidence" value="ECO:0007669"/>
    <property type="project" value="TreeGrafter"/>
</dbReference>
<dbReference type="AlphaFoldDB" id="A0A6B2L859"/>
<keyword evidence="5" id="KW-0342">GTP-binding</keyword>
<keyword evidence="3" id="KW-0547">Nucleotide-binding</keyword>
<dbReference type="GO" id="GO:0012505">
    <property type="term" value="C:endomembrane system"/>
    <property type="evidence" value="ECO:0007669"/>
    <property type="project" value="UniProtKB-SubCell"/>
</dbReference>
<dbReference type="CDD" id="cd11385">
    <property type="entry name" value="RagC_like"/>
    <property type="match status" value="1"/>
</dbReference>
<dbReference type="GO" id="GO:0010507">
    <property type="term" value="P:negative regulation of autophagy"/>
    <property type="evidence" value="ECO:0007669"/>
    <property type="project" value="TreeGrafter"/>
</dbReference>
<dbReference type="InterPro" id="IPR039400">
    <property type="entry name" value="RagC/D"/>
</dbReference>
<evidence type="ECO:0000256" key="3">
    <source>
        <dbReference type="ARBA" id="ARBA00022741"/>
    </source>
</evidence>
<evidence type="ECO:0000256" key="7">
    <source>
        <dbReference type="ARBA" id="ARBA00049117"/>
    </source>
</evidence>
<sequence>MAGKYKNENFSASYSDMGYPTDVSDAMGFSPDVIDENRTKILLTGLRRSGKSSIHRVVFEKMSPNETLFLEPTNEIRRQNINNGSFVQFQIWDFPGDIEFDDRVSGPFDSEKIFKAAGALIYVIDAQDDLSPENISKLISTVTRAYEVNPSMKFEVFIHKVDCLTDEQKLEAHRNIQEQAEEELQQSKLDIRFNFYLTSIFDHSIFEAFSKVVQRLIPQLPTLERLLDLLQSNCRMEKTFLIDVISKIYIATDSYPVDMQIYELCSDMIDVVIDVSCIYGVKQEGETDPETRAVIKLNSGMVLYLREVNKYLALVCMIRGDKFDKQGLIDYNFECLKKAITGVFDVSRMHNDRNRYQ</sequence>
<dbReference type="Pfam" id="PF04670">
    <property type="entry name" value="Gtr1_RagA"/>
    <property type="match status" value="1"/>
</dbReference>
<evidence type="ECO:0000256" key="4">
    <source>
        <dbReference type="ARBA" id="ARBA00022801"/>
    </source>
</evidence>
<evidence type="ECO:0000313" key="8">
    <source>
        <dbReference type="EMBL" id="NDV33131.1"/>
    </source>
</evidence>
<comment type="catalytic activity">
    <reaction evidence="7">
        <text>GTP + H2O = GDP + phosphate + H(+)</text>
        <dbReference type="Rhea" id="RHEA:19669"/>
        <dbReference type="ChEBI" id="CHEBI:15377"/>
        <dbReference type="ChEBI" id="CHEBI:15378"/>
        <dbReference type="ChEBI" id="CHEBI:37565"/>
        <dbReference type="ChEBI" id="CHEBI:43474"/>
        <dbReference type="ChEBI" id="CHEBI:58189"/>
    </reaction>
    <physiologicalReaction direction="left-to-right" evidence="7">
        <dbReference type="Rhea" id="RHEA:19670"/>
    </physiologicalReaction>
</comment>
<dbReference type="GO" id="GO:1904263">
    <property type="term" value="P:positive regulation of TORC1 signaling"/>
    <property type="evidence" value="ECO:0007669"/>
    <property type="project" value="TreeGrafter"/>
</dbReference>
<dbReference type="Gene3D" id="3.30.450.190">
    <property type="match status" value="1"/>
</dbReference>
<dbReference type="FunFam" id="3.40.50.300:FF:001086">
    <property type="entry name" value="GTP-binding protein GTR2"/>
    <property type="match status" value="1"/>
</dbReference>